<sequence length="53" mass="6011">MGEHNIPEIVSWDNTTIVCIYAIVRYGASHPMAYFCVQLRAVASYLGRSVLYM</sequence>
<dbReference type="AlphaFoldDB" id="A0A0A9D994"/>
<reference evidence="1" key="1">
    <citation type="submission" date="2014-09" db="EMBL/GenBank/DDBJ databases">
        <authorList>
            <person name="Magalhaes I.L.F."/>
            <person name="Oliveira U."/>
            <person name="Santos F.R."/>
            <person name="Vidigal T.H.D.A."/>
            <person name="Brescovit A.D."/>
            <person name="Santos A.J."/>
        </authorList>
    </citation>
    <scope>NUCLEOTIDE SEQUENCE</scope>
    <source>
        <tissue evidence="1">Shoot tissue taken approximately 20 cm above the soil surface</tissue>
    </source>
</reference>
<organism evidence="1">
    <name type="scientific">Arundo donax</name>
    <name type="common">Giant reed</name>
    <name type="synonym">Donax arundinaceus</name>
    <dbReference type="NCBI Taxonomy" id="35708"/>
    <lineage>
        <taxon>Eukaryota</taxon>
        <taxon>Viridiplantae</taxon>
        <taxon>Streptophyta</taxon>
        <taxon>Embryophyta</taxon>
        <taxon>Tracheophyta</taxon>
        <taxon>Spermatophyta</taxon>
        <taxon>Magnoliopsida</taxon>
        <taxon>Liliopsida</taxon>
        <taxon>Poales</taxon>
        <taxon>Poaceae</taxon>
        <taxon>PACMAD clade</taxon>
        <taxon>Arundinoideae</taxon>
        <taxon>Arundineae</taxon>
        <taxon>Arundo</taxon>
    </lineage>
</organism>
<dbReference type="EMBL" id="GBRH01217568">
    <property type="protein sequence ID" value="JAD80327.1"/>
    <property type="molecule type" value="Transcribed_RNA"/>
</dbReference>
<protein>
    <submittedName>
        <fullName evidence="1">UBC</fullName>
    </submittedName>
</protein>
<name>A0A0A9D994_ARUDO</name>
<accession>A0A0A9D994</accession>
<reference evidence="1" key="2">
    <citation type="journal article" date="2015" name="Data Brief">
        <title>Shoot transcriptome of the giant reed, Arundo donax.</title>
        <authorList>
            <person name="Barrero R.A."/>
            <person name="Guerrero F.D."/>
            <person name="Moolhuijzen P."/>
            <person name="Goolsby J.A."/>
            <person name="Tidwell J."/>
            <person name="Bellgard S.E."/>
            <person name="Bellgard M.I."/>
        </authorList>
    </citation>
    <scope>NUCLEOTIDE SEQUENCE</scope>
    <source>
        <tissue evidence="1">Shoot tissue taken approximately 20 cm above the soil surface</tissue>
    </source>
</reference>
<proteinExistence type="predicted"/>
<evidence type="ECO:0000313" key="1">
    <source>
        <dbReference type="EMBL" id="JAD80327.1"/>
    </source>
</evidence>